<evidence type="ECO:0000313" key="4">
    <source>
        <dbReference type="Proteomes" id="UP000663823"/>
    </source>
</evidence>
<protein>
    <submittedName>
        <fullName evidence="3">Uncharacterized protein</fullName>
    </submittedName>
</protein>
<accession>A0A819UD87</accession>
<dbReference type="Proteomes" id="UP000663823">
    <property type="component" value="Unassembled WGS sequence"/>
</dbReference>
<feature type="non-terminal residue" evidence="3">
    <location>
        <position position="1"/>
    </location>
</feature>
<dbReference type="EMBL" id="CAJOAX010010624">
    <property type="protein sequence ID" value="CAF4078390.1"/>
    <property type="molecule type" value="Genomic_DNA"/>
</dbReference>
<feature type="compositionally biased region" description="Polar residues" evidence="1">
    <location>
        <begin position="88"/>
        <end position="99"/>
    </location>
</feature>
<name>A0A819UD87_9BILA</name>
<keyword evidence="2" id="KW-0472">Membrane</keyword>
<keyword evidence="2" id="KW-0812">Transmembrane</keyword>
<feature type="transmembrane region" description="Helical" evidence="2">
    <location>
        <begin position="48"/>
        <end position="72"/>
    </location>
</feature>
<sequence length="99" mass="11312">KWPLSVLDFVDNITKSYFKSANSLINIWATANSNLFNNDKSNTTITEIPYSTIIGSISIIIFLILFTFFILYTMQKEPSKTSIDYDDNSSYQLNSSESF</sequence>
<comment type="caution">
    <text evidence="3">The sequence shown here is derived from an EMBL/GenBank/DDBJ whole genome shotgun (WGS) entry which is preliminary data.</text>
</comment>
<gene>
    <name evidence="3" type="ORF">OTI717_LOCUS33058</name>
</gene>
<evidence type="ECO:0000256" key="2">
    <source>
        <dbReference type="SAM" id="Phobius"/>
    </source>
</evidence>
<organism evidence="3 4">
    <name type="scientific">Rotaria sordida</name>
    <dbReference type="NCBI Taxonomy" id="392033"/>
    <lineage>
        <taxon>Eukaryota</taxon>
        <taxon>Metazoa</taxon>
        <taxon>Spiralia</taxon>
        <taxon>Gnathifera</taxon>
        <taxon>Rotifera</taxon>
        <taxon>Eurotatoria</taxon>
        <taxon>Bdelloidea</taxon>
        <taxon>Philodinida</taxon>
        <taxon>Philodinidae</taxon>
        <taxon>Rotaria</taxon>
    </lineage>
</organism>
<keyword evidence="2" id="KW-1133">Transmembrane helix</keyword>
<reference evidence="3" key="1">
    <citation type="submission" date="2021-02" db="EMBL/GenBank/DDBJ databases">
        <authorList>
            <person name="Nowell W R."/>
        </authorList>
    </citation>
    <scope>NUCLEOTIDE SEQUENCE</scope>
</reference>
<dbReference type="AlphaFoldDB" id="A0A819UD87"/>
<evidence type="ECO:0000313" key="3">
    <source>
        <dbReference type="EMBL" id="CAF4078390.1"/>
    </source>
</evidence>
<evidence type="ECO:0000256" key="1">
    <source>
        <dbReference type="SAM" id="MobiDB-lite"/>
    </source>
</evidence>
<proteinExistence type="predicted"/>
<feature type="region of interest" description="Disordered" evidence="1">
    <location>
        <begin position="79"/>
        <end position="99"/>
    </location>
</feature>